<dbReference type="PROSITE" id="PS51163">
    <property type="entry name" value="YRDC"/>
    <property type="match status" value="1"/>
</dbReference>
<keyword evidence="3" id="KW-0436">Ligase</keyword>
<protein>
    <recommendedName>
        <fullName evidence="8">Carbamoyltransferase</fullName>
        <ecNumber evidence="8">6.2.-.-</ecNumber>
    </recommendedName>
</protein>
<dbReference type="Pfam" id="PF22521">
    <property type="entry name" value="HypF_C_2"/>
    <property type="match status" value="1"/>
</dbReference>
<dbReference type="EMBL" id="MRZU01000004">
    <property type="protein sequence ID" value="OUJ18573.1"/>
    <property type="molecule type" value="Genomic_DNA"/>
</dbReference>
<dbReference type="Gene3D" id="3.30.110.120">
    <property type="match status" value="1"/>
</dbReference>
<feature type="active site" evidence="9">
    <location>
        <position position="12"/>
    </location>
</feature>
<evidence type="ECO:0000259" key="10">
    <source>
        <dbReference type="PROSITE" id="PS51160"/>
    </source>
</evidence>
<keyword evidence="4" id="KW-0479">Metal-binding</keyword>
<dbReference type="Pfam" id="PF01300">
    <property type="entry name" value="Sua5_yciO_yrdC"/>
    <property type="match status" value="1"/>
</dbReference>
<sequence length="738" mass="79148">MVDGVVQGVGFRPFVYRSAVGLGLDGFVRNLGALGVEVVVEGEIDSIESLIDCIENEGPPLSDVREVDVCWMDVEGLCGFEIAGSFDGGDGVGVVPPDTAVCSDCLNDIKRGGRFGGYWATSCVNCGPRFTVVRDLPYDRDNTSMSSFEMCGDCRSEYTDPLDRRYHAQTIACSVCGPSVFRVPGCDDDPVRVVAGDVLSGKVVAIKGCGGTHLVCLAREEPVGLLRDRLGRDSQPFAVMAPDLDVVGSFAEVGGDEREVLTSIRRPIVLLDKKRPFPLSGEIAPGLHNVGVMLPYSGIHHLLFSYLDEPVVMTSGNMPGRPMHIENDVILDELSGVVDSFLLHDREIVNRCDDSVLRLHGGNKRFIRRSRGFVPESLSIPVSGDPVLAFGAELDNTVAVGKDGECVVSQYIGDVDDPRVFGYMKEGVENLLGVTGIEMPDSVVCDLHPEYRSSRYAREVGSPVMVQHHHAHIASVMGEHDVDRVVGIAIDGAGYGLDGSVWGGEVLLAGLESFERVGGLSRSLMPGGDAAAYYPSRMVAGILYPFDGLKDVLSGLWFPHGGDEVDVVVQQLERSFNVFPTSSAGRFLDGVAALLDVCSKRSYEGEPAMKLEAVGKEGCPVDIDVPVVERDGLYRLDVREFMVKLLGLLDSYSRKDVAATAQVGLARGLVEIAVDEALDRGVDKIAVSGGVSYNELVMKEIVRYIDGVGDVDLLVNERVPPGDGGVSYGQVVVGSARG</sequence>
<dbReference type="AlphaFoldDB" id="A0A1Y3GE50"/>
<dbReference type="InterPro" id="IPR011125">
    <property type="entry name" value="Znf_HypF"/>
</dbReference>
<comment type="caution">
    <text evidence="12">The sequence shown here is derived from an EMBL/GenBank/DDBJ whole genome shotgun (WGS) entry which is preliminary data.</text>
</comment>
<dbReference type="PANTHER" id="PTHR42959:SF1">
    <property type="entry name" value="CARBAMOYLTRANSFERASE HYPF"/>
    <property type="match status" value="1"/>
</dbReference>
<comment type="catalytic activity">
    <reaction evidence="9">
        <text>an acyl phosphate + H2O = a carboxylate + phosphate + H(+)</text>
        <dbReference type="Rhea" id="RHEA:14965"/>
        <dbReference type="ChEBI" id="CHEBI:15377"/>
        <dbReference type="ChEBI" id="CHEBI:15378"/>
        <dbReference type="ChEBI" id="CHEBI:29067"/>
        <dbReference type="ChEBI" id="CHEBI:43474"/>
        <dbReference type="ChEBI" id="CHEBI:59918"/>
        <dbReference type="EC" id="3.6.1.7"/>
    </reaction>
</comment>
<comment type="catalytic activity">
    <reaction evidence="7">
        <text>C-terminal L-cysteinyl-[HypE protein] + carbamoyl phosphate + ATP + H2O = C-terminal S-carboxamide-L-cysteinyl-[HypE protein] + AMP + phosphate + diphosphate + H(+)</text>
        <dbReference type="Rhea" id="RHEA:55636"/>
        <dbReference type="Rhea" id="RHEA-COMP:14247"/>
        <dbReference type="Rhea" id="RHEA-COMP:14392"/>
        <dbReference type="ChEBI" id="CHEBI:15377"/>
        <dbReference type="ChEBI" id="CHEBI:15378"/>
        <dbReference type="ChEBI" id="CHEBI:30616"/>
        <dbReference type="ChEBI" id="CHEBI:33019"/>
        <dbReference type="ChEBI" id="CHEBI:43474"/>
        <dbReference type="ChEBI" id="CHEBI:58228"/>
        <dbReference type="ChEBI" id="CHEBI:76913"/>
        <dbReference type="ChEBI" id="CHEBI:139126"/>
        <dbReference type="ChEBI" id="CHEBI:456215"/>
    </reaction>
</comment>
<proteinExistence type="inferred from homology"/>
<feature type="domain" description="Acylphosphatase-like" evidence="10">
    <location>
        <begin position="1"/>
        <end position="84"/>
    </location>
</feature>
<evidence type="ECO:0000256" key="8">
    <source>
        <dbReference type="PIRNR" id="PIRNR006256"/>
    </source>
</evidence>
<dbReference type="GO" id="GO:0016743">
    <property type="term" value="F:carboxyl- or carbamoyltransferase activity"/>
    <property type="evidence" value="ECO:0007669"/>
    <property type="project" value="UniProtKB-UniRule"/>
</dbReference>
<dbReference type="InterPro" id="IPR036046">
    <property type="entry name" value="Acylphosphatase-like_dom_sf"/>
</dbReference>
<evidence type="ECO:0000256" key="1">
    <source>
        <dbReference type="ARBA" id="ARBA00004711"/>
    </source>
</evidence>
<dbReference type="InterPro" id="IPR006070">
    <property type="entry name" value="Sua5-like_dom"/>
</dbReference>
<evidence type="ECO:0000313" key="13">
    <source>
        <dbReference type="Proteomes" id="UP000195137"/>
    </source>
</evidence>
<dbReference type="Pfam" id="PF17788">
    <property type="entry name" value="HypF_C"/>
    <property type="match status" value="1"/>
</dbReference>
<evidence type="ECO:0000259" key="11">
    <source>
        <dbReference type="PROSITE" id="PS51163"/>
    </source>
</evidence>
<evidence type="ECO:0000256" key="3">
    <source>
        <dbReference type="ARBA" id="ARBA00022598"/>
    </source>
</evidence>
<dbReference type="GO" id="GO:0051604">
    <property type="term" value="P:protein maturation"/>
    <property type="evidence" value="ECO:0007669"/>
    <property type="project" value="TreeGrafter"/>
</dbReference>
<evidence type="ECO:0000313" key="12">
    <source>
        <dbReference type="EMBL" id="OUJ18573.1"/>
    </source>
</evidence>
<reference evidence="12 13" key="1">
    <citation type="submission" date="2016-12" db="EMBL/GenBank/DDBJ databases">
        <title>Discovery of methanogenic haloarchaea.</title>
        <authorList>
            <person name="Sorokin D.Y."/>
            <person name="Makarova K.S."/>
            <person name="Abbas B."/>
            <person name="Ferrer M."/>
            <person name="Golyshin P.N."/>
        </authorList>
    </citation>
    <scope>NUCLEOTIDE SEQUENCE [LARGE SCALE GENOMIC DNA]</scope>
    <source>
        <strain evidence="12">AMET1</strain>
    </source>
</reference>
<feature type="active site" evidence="9">
    <location>
        <position position="30"/>
    </location>
</feature>
<accession>A0A1Y3GE50</accession>
<keyword evidence="6" id="KW-0862">Zinc</keyword>
<comment type="similarity">
    <text evidence="2 8">Belongs to the carbamoyltransferase HypF family.</text>
</comment>
<gene>
    <name evidence="12" type="ORF">AMET1_1492</name>
</gene>
<keyword evidence="9" id="KW-0378">Hydrolase</keyword>
<dbReference type="InterPro" id="IPR004421">
    <property type="entry name" value="Carbamoyltransferase_HypF"/>
</dbReference>
<dbReference type="EC" id="6.2.-.-" evidence="8"/>
<comment type="pathway">
    <text evidence="1">Protein modification; [NiFe] hydrogenase maturation.</text>
</comment>
<dbReference type="InterPro" id="IPR017968">
    <property type="entry name" value="Acylphosphatase_CS"/>
</dbReference>
<dbReference type="GO" id="GO:0016874">
    <property type="term" value="F:ligase activity"/>
    <property type="evidence" value="ECO:0007669"/>
    <property type="project" value="UniProtKB-UniRule"/>
</dbReference>
<dbReference type="Pfam" id="PF07503">
    <property type="entry name" value="zf-HYPF"/>
    <property type="match status" value="2"/>
</dbReference>
<dbReference type="Gene3D" id="3.30.420.40">
    <property type="match status" value="1"/>
</dbReference>
<dbReference type="Pfam" id="PF00708">
    <property type="entry name" value="Acylphosphatase"/>
    <property type="match status" value="1"/>
</dbReference>
<dbReference type="UniPathway" id="UPA00335"/>
<dbReference type="InterPro" id="IPR041440">
    <property type="entry name" value="HypF_C"/>
</dbReference>
<name>A0A1Y3GE50_9EURY</name>
<dbReference type="GO" id="GO:0003725">
    <property type="term" value="F:double-stranded RNA binding"/>
    <property type="evidence" value="ECO:0007669"/>
    <property type="project" value="InterPro"/>
</dbReference>
<dbReference type="SUPFAM" id="SSF53067">
    <property type="entry name" value="Actin-like ATPase domain"/>
    <property type="match status" value="1"/>
</dbReference>
<evidence type="ECO:0000256" key="5">
    <source>
        <dbReference type="ARBA" id="ARBA00022771"/>
    </source>
</evidence>
<dbReference type="NCBIfam" id="TIGR00143">
    <property type="entry name" value="hypF"/>
    <property type="match status" value="1"/>
</dbReference>
<dbReference type="Proteomes" id="UP000195137">
    <property type="component" value="Unassembled WGS sequence"/>
</dbReference>
<dbReference type="InterPro" id="IPR055128">
    <property type="entry name" value="HypF_C_2"/>
</dbReference>
<dbReference type="InterPro" id="IPR001792">
    <property type="entry name" value="Acylphosphatase-like_dom"/>
</dbReference>
<keyword evidence="13" id="KW-1185">Reference proteome</keyword>
<dbReference type="Gene3D" id="3.90.870.50">
    <property type="match status" value="1"/>
</dbReference>
<evidence type="ECO:0000256" key="7">
    <source>
        <dbReference type="ARBA" id="ARBA00048220"/>
    </source>
</evidence>
<dbReference type="PROSITE" id="PS51160">
    <property type="entry name" value="ACYLPHOSPHATASE_3"/>
    <property type="match status" value="1"/>
</dbReference>
<feature type="domain" description="YrdC-like" evidence="11">
    <location>
        <begin position="188"/>
        <end position="372"/>
    </location>
</feature>
<dbReference type="PIRSF" id="PIRSF006256">
    <property type="entry name" value="CMPcnvr_hdrg_mat"/>
    <property type="match status" value="1"/>
</dbReference>
<dbReference type="GO" id="GO:0003998">
    <property type="term" value="F:acylphosphatase activity"/>
    <property type="evidence" value="ECO:0007669"/>
    <property type="project" value="UniProtKB-EC"/>
</dbReference>
<dbReference type="SUPFAM" id="SSF55821">
    <property type="entry name" value="YrdC/RibB"/>
    <property type="match status" value="1"/>
</dbReference>
<dbReference type="PROSITE" id="PS00150">
    <property type="entry name" value="ACYLPHOSPHATASE_1"/>
    <property type="match status" value="1"/>
</dbReference>
<dbReference type="InterPro" id="IPR051060">
    <property type="entry name" value="Carbamoyltrans_HypF-like"/>
</dbReference>
<dbReference type="GO" id="GO:0008270">
    <property type="term" value="F:zinc ion binding"/>
    <property type="evidence" value="ECO:0007669"/>
    <property type="project" value="UniProtKB-KW"/>
</dbReference>
<organism evidence="12 13">
    <name type="scientific">Methanonatronarchaeum thermophilum</name>
    <dbReference type="NCBI Taxonomy" id="1927129"/>
    <lineage>
        <taxon>Archaea</taxon>
        <taxon>Methanobacteriati</taxon>
        <taxon>Methanobacteriota</taxon>
        <taxon>Methanonatronarchaeia</taxon>
        <taxon>Methanonatronarchaeales</taxon>
        <taxon>Methanonatronarchaeaceae</taxon>
        <taxon>Methanonatronarchaeum</taxon>
    </lineage>
</organism>
<evidence type="ECO:0000256" key="6">
    <source>
        <dbReference type="ARBA" id="ARBA00022833"/>
    </source>
</evidence>
<dbReference type="Gene3D" id="3.30.420.360">
    <property type="match status" value="1"/>
</dbReference>
<dbReference type="InterPro" id="IPR043129">
    <property type="entry name" value="ATPase_NBD"/>
</dbReference>
<dbReference type="PANTHER" id="PTHR42959">
    <property type="entry name" value="CARBAMOYLTRANSFERASE"/>
    <property type="match status" value="1"/>
</dbReference>
<dbReference type="SUPFAM" id="SSF54975">
    <property type="entry name" value="Acylphosphatase/BLUF domain-like"/>
    <property type="match status" value="1"/>
</dbReference>
<evidence type="ECO:0000256" key="4">
    <source>
        <dbReference type="ARBA" id="ARBA00022723"/>
    </source>
</evidence>
<keyword evidence="5" id="KW-0863">Zinc-finger</keyword>
<dbReference type="InterPro" id="IPR017945">
    <property type="entry name" value="DHBP_synth_RibB-like_a/b_dom"/>
</dbReference>
<evidence type="ECO:0000256" key="2">
    <source>
        <dbReference type="ARBA" id="ARBA00008097"/>
    </source>
</evidence>
<evidence type="ECO:0000256" key="9">
    <source>
        <dbReference type="PROSITE-ProRule" id="PRU00520"/>
    </source>
</evidence>